<dbReference type="Gene3D" id="3.40.630.30">
    <property type="match status" value="2"/>
</dbReference>
<dbReference type="SUPFAM" id="SSF55729">
    <property type="entry name" value="Acyl-CoA N-acyltransferases (Nat)"/>
    <property type="match status" value="2"/>
</dbReference>
<feature type="domain" description="N-acetyltransferase" evidence="1">
    <location>
        <begin position="188"/>
        <end position="333"/>
    </location>
</feature>
<gene>
    <name evidence="2" type="ORF">JQS30_13245</name>
</gene>
<dbReference type="EMBL" id="CP070496">
    <property type="protein sequence ID" value="QSB04726.1"/>
    <property type="molecule type" value="Genomic_DNA"/>
</dbReference>
<sequence length="345" mass="37185">MQRAREFRAETEACALRAAADDAELAAIPAKMRPDSHCATLVAVRRRKVVGALQVTQLWGAASVQFWVHPQSRGSRLAASMVQTLASALFAFGVHRLETRVPVAQVDAIRAAMRAGLRPENLARGAFGGEDGLTLALTRGDRVGPAPRILPDLPGGVLSDGAVSLRALDNSVTDASYANRCLPEFVEQAMPQVAPTYESIRRLCDFGSDVDWLRGIAARLVISSDKGGFRSDYCGSVNVYNVSARIGEAMIGYELSPEARGKGLATRAVRLLCDWMFDDVGFARLSAGTDVHNIVSQSVLRRSGFRLEGTLRGELPGPGLTRRDILRWAKLNPKVETKATALGMG</sequence>
<evidence type="ECO:0000313" key="3">
    <source>
        <dbReference type="Proteomes" id="UP000662939"/>
    </source>
</evidence>
<evidence type="ECO:0000259" key="1">
    <source>
        <dbReference type="PROSITE" id="PS51186"/>
    </source>
</evidence>
<dbReference type="InterPro" id="IPR016181">
    <property type="entry name" value="Acyl_CoA_acyltransferase"/>
</dbReference>
<dbReference type="Proteomes" id="UP000662939">
    <property type="component" value="Chromosome"/>
</dbReference>
<accession>A0A895XQ99</accession>
<feature type="domain" description="N-acetyltransferase" evidence="1">
    <location>
        <begin position="1"/>
        <end position="140"/>
    </location>
</feature>
<dbReference type="Pfam" id="PF13302">
    <property type="entry name" value="Acetyltransf_3"/>
    <property type="match status" value="1"/>
</dbReference>
<organism evidence="2 3">
    <name type="scientific">Natronoglycomyces albus</name>
    <dbReference type="NCBI Taxonomy" id="2811108"/>
    <lineage>
        <taxon>Bacteria</taxon>
        <taxon>Bacillati</taxon>
        <taxon>Actinomycetota</taxon>
        <taxon>Actinomycetes</taxon>
        <taxon>Glycomycetales</taxon>
        <taxon>Glycomycetaceae</taxon>
        <taxon>Natronoglycomyces</taxon>
    </lineage>
</organism>
<dbReference type="KEGG" id="nav:JQS30_13245"/>
<dbReference type="Pfam" id="PF00583">
    <property type="entry name" value="Acetyltransf_1"/>
    <property type="match status" value="1"/>
</dbReference>
<keyword evidence="3" id="KW-1185">Reference proteome</keyword>
<dbReference type="PANTHER" id="PTHR43441:SF10">
    <property type="entry name" value="ACETYLTRANSFERASE"/>
    <property type="match status" value="1"/>
</dbReference>
<dbReference type="GO" id="GO:0008999">
    <property type="term" value="F:protein-N-terminal-alanine acetyltransferase activity"/>
    <property type="evidence" value="ECO:0007669"/>
    <property type="project" value="TreeGrafter"/>
</dbReference>
<dbReference type="InterPro" id="IPR051908">
    <property type="entry name" value="Ribosomal_N-acetyltransferase"/>
</dbReference>
<name>A0A895XQ99_9ACTN</name>
<evidence type="ECO:0000313" key="2">
    <source>
        <dbReference type="EMBL" id="QSB04726.1"/>
    </source>
</evidence>
<dbReference type="PROSITE" id="PS51186">
    <property type="entry name" value="GNAT"/>
    <property type="match status" value="2"/>
</dbReference>
<dbReference type="GO" id="GO:1990189">
    <property type="term" value="F:protein N-terminal-serine acetyltransferase activity"/>
    <property type="evidence" value="ECO:0007669"/>
    <property type="project" value="TreeGrafter"/>
</dbReference>
<dbReference type="AlphaFoldDB" id="A0A895XQ99"/>
<dbReference type="PANTHER" id="PTHR43441">
    <property type="entry name" value="RIBOSOMAL-PROTEIN-SERINE ACETYLTRANSFERASE"/>
    <property type="match status" value="1"/>
</dbReference>
<dbReference type="RefSeq" id="WP_213170723.1">
    <property type="nucleotide sequence ID" value="NZ_CP070496.1"/>
</dbReference>
<dbReference type="InterPro" id="IPR000182">
    <property type="entry name" value="GNAT_dom"/>
</dbReference>
<protein>
    <submittedName>
        <fullName evidence="2">GNAT family N-acetyltransferase</fullName>
    </submittedName>
</protein>
<reference evidence="2" key="1">
    <citation type="submission" date="2021-02" db="EMBL/GenBank/DDBJ databases">
        <title>Natronoglycomyces albus gen. nov., sp. nov, a haloalkaliphilic actinobacterium from a soda solonchak soil.</title>
        <authorList>
            <person name="Sorokin D.Y."/>
            <person name="Khijniak T.V."/>
            <person name="Zakharycheva A.P."/>
            <person name="Boueva O.V."/>
            <person name="Ariskina E.V."/>
            <person name="Hahnke R.L."/>
            <person name="Bunk B."/>
            <person name="Sproer C."/>
            <person name="Schumann P."/>
            <person name="Evtushenko L.I."/>
            <person name="Kublanov I.V."/>
        </authorList>
    </citation>
    <scope>NUCLEOTIDE SEQUENCE</scope>
    <source>
        <strain evidence="2">DSM 106290</strain>
    </source>
</reference>
<dbReference type="GO" id="GO:0005737">
    <property type="term" value="C:cytoplasm"/>
    <property type="evidence" value="ECO:0007669"/>
    <property type="project" value="TreeGrafter"/>
</dbReference>
<proteinExistence type="predicted"/>